<gene>
    <name evidence="1" type="ORF">MRB53_022901</name>
</gene>
<evidence type="ECO:0000313" key="1">
    <source>
        <dbReference type="EMBL" id="KAJ8629578.1"/>
    </source>
</evidence>
<dbReference type="EMBL" id="CM056815">
    <property type="protein sequence ID" value="KAJ8629578.1"/>
    <property type="molecule type" value="Genomic_DNA"/>
</dbReference>
<organism evidence="1 2">
    <name type="scientific">Persea americana</name>
    <name type="common">Avocado</name>
    <dbReference type="NCBI Taxonomy" id="3435"/>
    <lineage>
        <taxon>Eukaryota</taxon>
        <taxon>Viridiplantae</taxon>
        <taxon>Streptophyta</taxon>
        <taxon>Embryophyta</taxon>
        <taxon>Tracheophyta</taxon>
        <taxon>Spermatophyta</taxon>
        <taxon>Magnoliopsida</taxon>
        <taxon>Magnoliidae</taxon>
        <taxon>Laurales</taxon>
        <taxon>Lauraceae</taxon>
        <taxon>Persea</taxon>
    </lineage>
</organism>
<name>A0ACC2L938_PERAE</name>
<comment type="caution">
    <text evidence="1">The sequence shown here is derived from an EMBL/GenBank/DDBJ whole genome shotgun (WGS) entry which is preliminary data.</text>
</comment>
<keyword evidence="2" id="KW-1185">Reference proteome</keyword>
<sequence>MVPEGLQSLRRLKKLEVAGMPKPFNEKLQYEGVDWAKIRHIKYIAVDGILVDASSSSPQPIPTAAAASSSPQPNPMAAAAVSPPQRFPMAASSSSQSYTEICEIGTLFYLFHPQKS</sequence>
<dbReference type="Proteomes" id="UP001234297">
    <property type="component" value="Chromosome 7"/>
</dbReference>
<accession>A0ACC2L938</accession>
<protein>
    <submittedName>
        <fullName evidence="1">Uncharacterized protein</fullName>
    </submittedName>
</protein>
<evidence type="ECO:0000313" key="2">
    <source>
        <dbReference type="Proteomes" id="UP001234297"/>
    </source>
</evidence>
<proteinExistence type="predicted"/>
<reference evidence="1 2" key="1">
    <citation type="journal article" date="2022" name="Hortic Res">
        <title>A haplotype resolved chromosomal level avocado genome allows analysis of novel avocado genes.</title>
        <authorList>
            <person name="Nath O."/>
            <person name="Fletcher S.J."/>
            <person name="Hayward A."/>
            <person name="Shaw L.M."/>
            <person name="Masouleh A.K."/>
            <person name="Furtado A."/>
            <person name="Henry R.J."/>
            <person name="Mitter N."/>
        </authorList>
    </citation>
    <scope>NUCLEOTIDE SEQUENCE [LARGE SCALE GENOMIC DNA]</scope>
    <source>
        <strain evidence="2">cv. Hass</strain>
    </source>
</reference>